<keyword evidence="1" id="KW-0732">Signal</keyword>
<reference evidence="4" key="2">
    <citation type="submission" date="2025-08" db="UniProtKB">
        <authorList>
            <consortium name="RefSeq"/>
        </authorList>
    </citation>
    <scope>IDENTIFICATION</scope>
    <source>
        <tissue evidence="4">Young leaves</tissue>
    </source>
</reference>
<dbReference type="PANTHER" id="PTHR11306">
    <property type="entry name" value="NIEMANN PICK TYPE C2 PROTEIN NPC2-RELATED"/>
    <property type="match status" value="1"/>
</dbReference>
<organism evidence="3 4">
    <name type="scientific">Abrus precatorius</name>
    <name type="common">Indian licorice</name>
    <name type="synonym">Glycine abrus</name>
    <dbReference type="NCBI Taxonomy" id="3816"/>
    <lineage>
        <taxon>Eukaryota</taxon>
        <taxon>Viridiplantae</taxon>
        <taxon>Streptophyta</taxon>
        <taxon>Embryophyta</taxon>
        <taxon>Tracheophyta</taxon>
        <taxon>Spermatophyta</taxon>
        <taxon>Magnoliopsida</taxon>
        <taxon>eudicotyledons</taxon>
        <taxon>Gunneridae</taxon>
        <taxon>Pentapetalae</taxon>
        <taxon>rosids</taxon>
        <taxon>fabids</taxon>
        <taxon>Fabales</taxon>
        <taxon>Fabaceae</taxon>
        <taxon>Papilionoideae</taxon>
        <taxon>50 kb inversion clade</taxon>
        <taxon>NPAAA clade</taxon>
        <taxon>indigoferoid/millettioid clade</taxon>
        <taxon>Abreae</taxon>
        <taxon>Abrus</taxon>
    </lineage>
</organism>
<dbReference type="GO" id="GO:0032934">
    <property type="term" value="F:sterol binding"/>
    <property type="evidence" value="ECO:0007669"/>
    <property type="project" value="InterPro"/>
</dbReference>
<protein>
    <submittedName>
        <fullName evidence="4">Phosphatidylglycerol/phosphatidylinositol transfer protein DDB_G0282179</fullName>
    </submittedName>
</protein>
<evidence type="ECO:0000256" key="1">
    <source>
        <dbReference type="SAM" id="SignalP"/>
    </source>
</evidence>
<dbReference type="OrthoDB" id="6409159at2759"/>
<dbReference type="SUPFAM" id="SSF81296">
    <property type="entry name" value="E set domains"/>
    <property type="match status" value="1"/>
</dbReference>
<keyword evidence="3" id="KW-1185">Reference proteome</keyword>
<dbReference type="SMART" id="SM00737">
    <property type="entry name" value="ML"/>
    <property type="match status" value="1"/>
</dbReference>
<dbReference type="Proteomes" id="UP000694853">
    <property type="component" value="Unplaced"/>
</dbReference>
<dbReference type="Pfam" id="PF02221">
    <property type="entry name" value="E1_DerP2_DerF2"/>
    <property type="match status" value="1"/>
</dbReference>
<dbReference type="AlphaFoldDB" id="A0A8B8JNV3"/>
<dbReference type="InterPro" id="IPR039670">
    <property type="entry name" value="NPC2-like"/>
</dbReference>
<dbReference type="GeneID" id="113847995"/>
<reference evidence="3" key="1">
    <citation type="journal article" date="2019" name="Toxins">
        <title>Detection of Abrin-Like and Prepropulchellin-Like Toxin Genes and Transcripts Using Whole Genome Sequencing and Full-Length Transcript Sequencing of Abrus precatorius.</title>
        <authorList>
            <person name="Hovde B.T."/>
            <person name="Daligault H.E."/>
            <person name="Hanschen E.R."/>
            <person name="Kunde Y.A."/>
            <person name="Johnson M.B."/>
            <person name="Starkenburg S.R."/>
            <person name="Johnson S.L."/>
        </authorList>
    </citation>
    <scope>NUCLEOTIDE SEQUENCE [LARGE SCALE GENOMIC DNA]</scope>
</reference>
<proteinExistence type="predicted"/>
<dbReference type="RefSeq" id="XP_027333142.1">
    <property type="nucleotide sequence ID" value="XM_027477341.1"/>
</dbReference>
<feature type="domain" description="MD-2-related lipid-recognition" evidence="2">
    <location>
        <begin position="34"/>
        <end position="151"/>
    </location>
</feature>
<name>A0A8B8JNV3_ABRPR</name>
<evidence type="ECO:0000313" key="4">
    <source>
        <dbReference type="RefSeq" id="XP_027333142.1"/>
    </source>
</evidence>
<dbReference type="GO" id="GO:0015918">
    <property type="term" value="P:sterol transport"/>
    <property type="evidence" value="ECO:0007669"/>
    <property type="project" value="InterPro"/>
</dbReference>
<sequence length="162" mass="17515">MAVRSNSSLYFGFCLSSIVLLLSSSHARAQASTFKYCDQNAEYDVKVKGVAILPDPVVRGEPFTFKIAAHTGEPIPSGDLVYQITYAGIESEPATFHHDLCEEAPCPVPAGNFMLTHTELLPTVTPPGTYNVNLTFKDQNGKQLTCIVFPFKIGAESSVSAI</sequence>
<dbReference type="KEGG" id="aprc:113847995"/>
<dbReference type="InterPro" id="IPR003172">
    <property type="entry name" value="ML_dom"/>
</dbReference>
<dbReference type="InterPro" id="IPR014756">
    <property type="entry name" value="Ig_E-set"/>
</dbReference>
<feature type="chain" id="PRO_5033996719" evidence="1">
    <location>
        <begin position="30"/>
        <end position="162"/>
    </location>
</feature>
<accession>A0A8B8JNV3</accession>
<dbReference type="PANTHER" id="PTHR11306:SF44">
    <property type="entry name" value="MD-LIKE LIPID RECOGNITION DOMAIN PROTEIN_ML DOMAIN PROTEIN"/>
    <property type="match status" value="1"/>
</dbReference>
<feature type="signal peptide" evidence="1">
    <location>
        <begin position="1"/>
        <end position="29"/>
    </location>
</feature>
<evidence type="ECO:0000313" key="3">
    <source>
        <dbReference type="Proteomes" id="UP000694853"/>
    </source>
</evidence>
<evidence type="ECO:0000259" key="2">
    <source>
        <dbReference type="SMART" id="SM00737"/>
    </source>
</evidence>
<dbReference type="Gene3D" id="2.60.40.770">
    <property type="match status" value="1"/>
</dbReference>
<gene>
    <name evidence="4" type="primary">LOC113847995</name>
</gene>